<evidence type="ECO:0000313" key="4">
    <source>
        <dbReference type="Proteomes" id="UP001176961"/>
    </source>
</evidence>
<protein>
    <recommendedName>
        <fullName evidence="2">Methyltransferase domain-containing protein</fullName>
    </recommendedName>
</protein>
<dbReference type="InterPro" id="IPR026913">
    <property type="entry name" value="METTL24"/>
</dbReference>
<evidence type="ECO:0000259" key="2">
    <source>
        <dbReference type="Pfam" id="PF13383"/>
    </source>
</evidence>
<evidence type="ECO:0000313" key="3">
    <source>
        <dbReference type="EMBL" id="CAJ0605929.1"/>
    </source>
</evidence>
<reference evidence="3" key="1">
    <citation type="submission" date="2023-07" db="EMBL/GenBank/DDBJ databases">
        <authorList>
            <consortium name="CYATHOMIX"/>
        </authorList>
    </citation>
    <scope>NUCLEOTIDE SEQUENCE</scope>
    <source>
        <strain evidence="3">N/A</strain>
    </source>
</reference>
<gene>
    <name evidence="3" type="ORF">CYNAS_LOCUS17912</name>
</gene>
<evidence type="ECO:0000256" key="1">
    <source>
        <dbReference type="SAM" id="Phobius"/>
    </source>
</evidence>
<comment type="caution">
    <text evidence="3">The sequence shown here is derived from an EMBL/GenBank/DDBJ whole genome shotgun (WGS) entry which is preliminary data.</text>
</comment>
<keyword evidence="1" id="KW-0472">Membrane</keyword>
<keyword evidence="1" id="KW-0812">Transmembrane</keyword>
<feature type="transmembrane region" description="Helical" evidence="1">
    <location>
        <begin position="40"/>
        <end position="60"/>
    </location>
</feature>
<dbReference type="EMBL" id="CATQJL010000316">
    <property type="protein sequence ID" value="CAJ0605929.1"/>
    <property type="molecule type" value="Genomic_DNA"/>
</dbReference>
<keyword evidence="1" id="KW-1133">Transmembrane helix</keyword>
<sequence length="311" mass="36059">METVGVHQEGRERCGHGIILERFIEYLPKDGRDSNNMSRYRYSISNTVLIAIILSFSLLFRNIKPKGVKMEVFREIRAGYVEQRLAQKPYFAPVAPHSAPSPRMIELYRIQVPQRRAYLEASLKYQIETYNFIYNNLAPEIRTEFSLMLMLCWFLETGCNSDMTLETKMTVVYCPELVRVGSTNDGGKWICSPFRIPKNCTIFSLGLFNEITFEQELQYIINKRCKIYAYDSSDQETKTMVLLSGIRTKFRKATIAAETDLQENEYSLKDLLFEANAEYIEIFKCDIEGTEFTVLPEFLEQHKPAQVGSTK</sequence>
<dbReference type="Pfam" id="PF13383">
    <property type="entry name" value="Methyltransf_22"/>
    <property type="match status" value="1"/>
</dbReference>
<dbReference type="AlphaFoldDB" id="A0AA36MAS7"/>
<keyword evidence="4" id="KW-1185">Reference proteome</keyword>
<proteinExistence type="predicted"/>
<dbReference type="PANTHER" id="PTHR32026:SF27">
    <property type="entry name" value="METHYLTRANSFERASE FKBM DOMAIN-CONTAINING PROTEIN-RELATED"/>
    <property type="match status" value="1"/>
</dbReference>
<dbReference type="PANTHER" id="PTHR32026">
    <property type="entry name" value="METHYLTRANSFERASE-LIKE PROTEIN 24"/>
    <property type="match status" value="1"/>
</dbReference>
<organism evidence="3 4">
    <name type="scientific">Cylicocyclus nassatus</name>
    <name type="common">Nematode worm</name>
    <dbReference type="NCBI Taxonomy" id="53992"/>
    <lineage>
        <taxon>Eukaryota</taxon>
        <taxon>Metazoa</taxon>
        <taxon>Ecdysozoa</taxon>
        <taxon>Nematoda</taxon>
        <taxon>Chromadorea</taxon>
        <taxon>Rhabditida</taxon>
        <taxon>Rhabditina</taxon>
        <taxon>Rhabditomorpha</taxon>
        <taxon>Strongyloidea</taxon>
        <taxon>Strongylidae</taxon>
        <taxon>Cylicocyclus</taxon>
    </lineage>
</organism>
<feature type="domain" description="Methyltransferase" evidence="2">
    <location>
        <begin position="173"/>
        <end position="300"/>
    </location>
</feature>
<name>A0AA36MAS7_CYLNA</name>
<dbReference type="Proteomes" id="UP001176961">
    <property type="component" value="Unassembled WGS sequence"/>
</dbReference>
<dbReference type="InterPro" id="IPR025714">
    <property type="entry name" value="Methyltranfer_dom"/>
</dbReference>
<accession>A0AA36MAS7</accession>